<gene>
    <name evidence="3" type="primary">LOC112681206</name>
</gene>
<dbReference type="Proteomes" id="UP000694846">
    <property type="component" value="Unplaced"/>
</dbReference>
<evidence type="ECO:0000313" key="2">
    <source>
        <dbReference type="Proteomes" id="UP000694846"/>
    </source>
</evidence>
<feature type="domain" description="TTF-type" evidence="1">
    <location>
        <begin position="96"/>
        <end position="195"/>
    </location>
</feature>
<sequence>MSSILNFFKPTNKNTTSVPNVPIDVDLDKSSVDSPSTKKRKLEIVTSDATDASRNTFPNDIANFCRKNLNDIKKYEVLMHYWIPDIDFKFPTSGKRNWKFQHSWLRSFVWLVYSAAEDGAYCRYCVSFGSNYIGKGGHQNINVLVHTAFRDWKKALEKFREHQTKKYHLDAMEDGQNFKLIYENRKNDVISEIDKGRKMQLLENRQKLIPIIRAILLCGRQGLPLRGHRDQGSLSLKMPEENDGNFRALLRYALDSGDQILANHLNTAGSNATYLSFRIQNEIIDIAGKQITTNIVQRVNRSGCFSVIADG</sequence>
<evidence type="ECO:0000313" key="3">
    <source>
        <dbReference type="RefSeq" id="XP_025407253.1"/>
    </source>
</evidence>
<organism evidence="2 3">
    <name type="scientific">Sipha flava</name>
    <name type="common">yellow sugarcane aphid</name>
    <dbReference type="NCBI Taxonomy" id="143950"/>
    <lineage>
        <taxon>Eukaryota</taxon>
        <taxon>Metazoa</taxon>
        <taxon>Ecdysozoa</taxon>
        <taxon>Arthropoda</taxon>
        <taxon>Hexapoda</taxon>
        <taxon>Insecta</taxon>
        <taxon>Pterygota</taxon>
        <taxon>Neoptera</taxon>
        <taxon>Paraneoptera</taxon>
        <taxon>Hemiptera</taxon>
        <taxon>Sternorrhyncha</taxon>
        <taxon>Aphidomorpha</taxon>
        <taxon>Aphidoidea</taxon>
        <taxon>Aphididae</taxon>
        <taxon>Sipha</taxon>
    </lineage>
</organism>
<proteinExistence type="predicted"/>
<protein>
    <submittedName>
        <fullName evidence="3">Zinc finger MYM-type protein 1-like</fullName>
    </submittedName>
</protein>
<dbReference type="PANTHER" id="PTHR45749">
    <property type="match status" value="1"/>
</dbReference>
<dbReference type="InterPro" id="IPR006580">
    <property type="entry name" value="Znf_TTF"/>
</dbReference>
<reference evidence="3" key="1">
    <citation type="submission" date="2025-08" db="UniProtKB">
        <authorList>
            <consortium name="RefSeq"/>
        </authorList>
    </citation>
    <scope>IDENTIFICATION</scope>
    <source>
        <tissue evidence="3">Whole body</tissue>
    </source>
</reference>
<dbReference type="SMART" id="SM00597">
    <property type="entry name" value="ZnF_TTF"/>
    <property type="match status" value="1"/>
</dbReference>
<dbReference type="GeneID" id="112681206"/>
<keyword evidence="2" id="KW-1185">Reference proteome</keyword>
<evidence type="ECO:0000259" key="1">
    <source>
        <dbReference type="SMART" id="SM00597"/>
    </source>
</evidence>
<dbReference type="AlphaFoldDB" id="A0A8B8F908"/>
<dbReference type="RefSeq" id="XP_025407253.1">
    <property type="nucleotide sequence ID" value="XM_025551468.1"/>
</dbReference>
<dbReference type="PANTHER" id="PTHR45749:SF21">
    <property type="entry name" value="DUF4371 DOMAIN-CONTAINING PROTEIN"/>
    <property type="match status" value="1"/>
</dbReference>
<name>A0A8B8F908_9HEMI</name>
<accession>A0A8B8F908</accession>
<dbReference type="OrthoDB" id="6602819at2759"/>